<accession>A0A939PCU8</accession>
<protein>
    <submittedName>
        <fullName evidence="3">PrsW family intramembrane metalloprotease</fullName>
    </submittedName>
</protein>
<sequence length="422" mass="45238">MARVDPKAVLEGRMPGRPAIGLIFGLIVCSLCALLALGVDAVFGGAGFWVGLILAILPIPLLVALVLTLDRLEPEPPRALIFSFMWGAGVAVLGALVLNTLGLLYVTVPIFGETEGHFVSATFGAPLIEESLKGSVLFVLLWKRRNEIDGFADGIIYASMVGLGFAMMENITYYMRAFEDGGAQQLQAVFILRGVIAPLSHPLFTSMTGLGVAYAATHRGKQVIAPLLGLLGAMLLHGLWNGATTFGMGGLLIVYALDFCVLIVLITIVVLERRQTVKRIEAYLPQYESTGLVTPQDIQMLRSLHSRRAARRWAKSVGGPTAGKAMLDYQLAATELTLLHKRAERGNADQRWFVARRDSLLSLMGMARQAFLRTPPRMAPAAGPPWAPQGPSGFMPPPAQPGPPGPPLGPPLGPPPGPPYRV</sequence>
<feature type="transmembrane region" description="Helical" evidence="2">
    <location>
        <begin position="252"/>
        <end position="271"/>
    </location>
</feature>
<keyword evidence="3" id="KW-0482">Metalloprotease</keyword>
<evidence type="ECO:0000256" key="2">
    <source>
        <dbReference type="SAM" id="Phobius"/>
    </source>
</evidence>
<evidence type="ECO:0000313" key="3">
    <source>
        <dbReference type="EMBL" id="MBO2450028.1"/>
    </source>
</evidence>
<feature type="transmembrane region" description="Helical" evidence="2">
    <location>
        <begin position="79"/>
        <end position="106"/>
    </location>
</feature>
<dbReference type="PANTHER" id="PTHR36844:SF1">
    <property type="entry name" value="PROTEASE PRSW"/>
    <property type="match status" value="1"/>
</dbReference>
<reference evidence="3" key="1">
    <citation type="submission" date="2021-03" db="EMBL/GenBank/DDBJ databases">
        <authorList>
            <person name="Kanchanasin P."/>
            <person name="Saeng-In P."/>
            <person name="Phongsopitanun W."/>
            <person name="Yuki M."/>
            <person name="Kudo T."/>
            <person name="Ohkuma M."/>
            <person name="Tanasupawat S."/>
        </authorList>
    </citation>
    <scope>NUCLEOTIDE SEQUENCE</scope>
    <source>
        <strain evidence="3">GKU 128</strain>
    </source>
</reference>
<proteinExistence type="predicted"/>
<feature type="region of interest" description="Disordered" evidence="1">
    <location>
        <begin position="376"/>
        <end position="422"/>
    </location>
</feature>
<evidence type="ECO:0000256" key="1">
    <source>
        <dbReference type="SAM" id="MobiDB-lite"/>
    </source>
</evidence>
<dbReference type="PANTHER" id="PTHR36844">
    <property type="entry name" value="PROTEASE PRSW"/>
    <property type="match status" value="1"/>
</dbReference>
<dbReference type="Pfam" id="PF13367">
    <property type="entry name" value="PrsW-protease"/>
    <property type="match status" value="1"/>
</dbReference>
<dbReference type="EMBL" id="JAGEOJ010000009">
    <property type="protein sequence ID" value="MBO2450028.1"/>
    <property type="molecule type" value="Genomic_DNA"/>
</dbReference>
<feature type="compositionally biased region" description="Pro residues" evidence="1">
    <location>
        <begin position="382"/>
        <end position="422"/>
    </location>
</feature>
<dbReference type="RefSeq" id="WP_208257901.1">
    <property type="nucleotide sequence ID" value="NZ_JAGEOJ010000009.1"/>
</dbReference>
<comment type="caution">
    <text evidence="3">The sequence shown here is derived from an EMBL/GenBank/DDBJ whole genome shotgun (WGS) entry which is preliminary data.</text>
</comment>
<organism evidence="3 4">
    <name type="scientific">Actinomadura barringtoniae</name>
    <dbReference type="NCBI Taxonomy" id="1427535"/>
    <lineage>
        <taxon>Bacteria</taxon>
        <taxon>Bacillati</taxon>
        <taxon>Actinomycetota</taxon>
        <taxon>Actinomycetes</taxon>
        <taxon>Streptosporangiales</taxon>
        <taxon>Thermomonosporaceae</taxon>
        <taxon>Actinomadura</taxon>
    </lineage>
</organism>
<feature type="transmembrane region" description="Helical" evidence="2">
    <location>
        <begin position="223"/>
        <end position="240"/>
    </location>
</feature>
<keyword evidence="4" id="KW-1185">Reference proteome</keyword>
<feature type="transmembrane region" description="Helical" evidence="2">
    <location>
        <begin position="20"/>
        <end position="39"/>
    </location>
</feature>
<keyword evidence="3" id="KW-0645">Protease</keyword>
<gene>
    <name evidence="3" type="ORF">J4573_23195</name>
</gene>
<dbReference type="InterPro" id="IPR026898">
    <property type="entry name" value="PrsW"/>
</dbReference>
<feature type="transmembrane region" description="Helical" evidence="2">
    <location>
        <begin position="118"/>
        <end position="142"/>
    </location>
</feature>
<keyword evidence="2" id="KW-0812">Transmembrane</keyword>
<keyword evidence="3" id="KW-0378">Hydrolase</keyword>
<name>A0A939PCU8_9ACTN</name>
<evidence type="ECO:0000313" key="4">
    <source>
        <dbReference type="Proteomes" id="UP000669179"/>
    </source>
</evidence>
<feature type="transmembrane region" description="Helical" evidence="2">
    <location>
        <begin position="154"/>
        <end position="175"/>
    </location>
</feature>
<dbReference type="Proteomes" id="UP000669179">
    <property type="component" value="Unassembled WGS sequence"/>
</dbReference>
<feature type="transmembrane region" description="Helical" evidence="2">
    <location>
        <begin position="195"/>
        <end position="216"/>
    </location>
</feature>
<dbReference type="AlphaFoldDB" id="A0A939PCU8"/>
<feature type="transmembrane region" description="Helical" evidence="2">
    <location>
        <begin position="45"/>
        <end position="67"/>
    </location>
</feature>
<keyword evidence="2" id="KW-0472">Membrane</keyword>
<dbReference type="GO" id="GO:0008237">
    <property type="term" value="F:metallopeptidase activity"/>
    <property type="evidence" value="ECO:0007669"/>
    <property type="project" value="UniProtKB-KW"/>
</dbReference>
<keyword evidence="2" id="KW-1133">Transmembrane helix</keyword>